<evidence type="ECO:0000313" key="1">
    <source>
        <dbReference type="EMBL" id="MBT1702284.1"/>
    </source>
</evidence>
<dbReference type="Proteomes" id="UP000772618">
    <property type="component" value="Unassembled WGS sequence"/>
</dbReference>
<name>A0ABS5VN54_9BACT</name>
<comment type="caution">
    <text evidence="1">The sequence shown here is derived from an EMBL/GenBank/DDBJ whole genome shotgun (WGS) entry which is preliminary data.</text>
</comment>
<dbReference type="EMBL" id="JAHESD010000004">
    <property type="protein sequence ID" value="MBT1702284.1"/>
    <property type="molecule type" value="Genomic_DNA"/>
</dbReference>
<organism evidence="1 2">
    <name type="scientific">Chryseosolibacter indicus</name>
    <dbReference type="NCBI Taxonomy" id="2782351"/>
    <lineage>
        <taxon>Bacteria</taxon>
        <taxon>Pseudomonadati</taxon>
        <taxon>Bacteroidota</taxon>
        <taxon>Cytophagia</taxon>
        <taxon>Cytophagales</taxon>
        <taxon>Chryseotaleaceae</taxon>
        <taxon>Chryseosolibacter</taxon>
    </lineage>
</organism>
<gene>
    <name evidence="1" type="ORF">KK060_03285</name>
</gene>
<keyword evidence="2" id="KW-1185">Reference proteome</keyword>
<sequence>MTARIQEFAELLFEEGTPIYLSIGGSQSVEWSAEQQKKNRKSNLTFVSLGNYCVVEKREGEFESIFNRKTLDLLGIEKL</sequence>
<accession>A0ABS5VN54</accession>
<dbReference type="RefSeq" id="WP_254152106.1">
    <property type="nucleotide sequence ID" value="NZ_JAHESD010000004.1"/>
</dbReference>
<reference evidence="1 2" key="1">
    <citation type="submission" date="2021-05" db="EMBL/GenBank/DDBJ databases">
        <title>A Polyphasic approach of four new species of the genus Ohtaekwangia: Ohtaekwangia histidinii sp. nov., Ohtaekwangia cretensis sp. nov., Ohtaekwangia indiensis sp. nov., Ohtaekwangia reichenbachii sp. nov. from diverse environment.</title>
        <authorList>
            <person name="Octaviana S."/>
        </authorList>
    </citation>
    <scope>NUCLEOTIDE SEQUENCE [LARGE SCALE GENOMIC DNA]</scope>
    <source>
        <strain evidence="1 2">PWU20</strain>
    </source>
</reference>
<evidence type="ECO:0000313" key="2">
    <source>
        <dbReference type="Proteomes" id="UP000772618"/>
    </source>
</evidence>
<protein>
    <submittedName>
        <fullName evidence="1">Uncharacterized protein</fullName>
    </submittedName>
</protein>
<proteinExistence type="predicted"/>